<accession>A0A820LJN1</accession>
<organism evidence="1 2">
    <name type="scientific">Rotaria sordida</name>
    <dbReference type="NCBI Taxonomy" id="392033"/>
    <lineage>
        <taxon>Eukaryota</taxon>
        <taxon>Metazoa</taxon>
        <taxon>Spiralia</taxon>
        <taxon>Gnathifera</taxon>
        <taxon>Rotifera</taxon>
        <taxon>Eurotatoria</taxon>
        <taxon>Bdelloidea</taxon>
        <taxon>Philodinida</taxon>
        <taxon>Philodinidae</taxon>
        <taxon>Rotaria</taxon>
    </lineage>
</organism>
<dbReference type="EMBL" id="CAJOBD010053209">
    <property type="protein sequence ID" value="CAF4358242.1"/>
    <property type="molecule type" value="Genomic_DNA"/>
</dbReference>
<reference evidence="1" key="1">
    <citation type="submission" date="2021-02" db="EMBL/GenBank/DDBJ databases">
        <authorList>
            <person name="Nowell W R."/>
        </authorList>
    </citation>
    <scope>NUCLEOTIDE SEQUENCE</scope>
</reference>
<sequence length="70" mass="8202">NLVDGTIFGFPALFKILRQHGIYGNQNNCSPSFINQIQIENRELSCEGHQTRQYQIFENFKLFSFILSIY</sequence>
<evidence type="ECO:0000313" key="1">
    <source>
        <dbReference type="EMBL" id="CAF4358242.1"/>
    </source>
</evidence>
<protein>
    <submittedName>
        <fullName evidence="1">Uncharacterized protein</fullName>
    </submittedName>
</protein>
<gene>
    <name evidence="1" type="ORF">JBS370_LOCUS42156</name>
</gene>
<dbReference type="AlphaFoldDB" id="A0A820LJN1"/>
<comment type="caution">
    <text evidence="1">The sequence shown here is derived from an EMBL/GenBank/DDBJ whole genome shotgun (WGS) entry which is preliminary data.</text>
</comment>
<proteinExistence type="predicted"/>
<name>A0A820LJN1_9BILA</name>
<dbReference type="Proteomes" id="UP000663836">
    <property type="component" value="Unassembled WGS sequence"/>
</dbReference>
<evidence type="ECO:0000313" key="2">
    <source>
        <dbReference type="Proteomes" id="UP000663836"/>
    </source>
</evidence>
<feature type="non-terminal residue" evidence="1">
    <location>
        <position position="1"/>
    </location>
</feature>